<dbReference type="PANTHER" id="PTHR11733:SF164">
    <property type="entry name" value="NEPRILYSIN"/>
    <property type="match status" value="1"/>
</dbReference>
<dbReference type="PANTHER" id="PTHR11733">
    <property type="entry name" value="ZINC METALLOPROTEASE FAMILY M13 NEPRILYSIN-RELATED"/>
    <property type="match status" value="1"/>
</dbReference>
<dbReference type="Gene3D" id="3.40.390.10">
    <property type="entry name" value="Collagenase (Catalytic Domain)"/>
    <property type="match status" value="1"/>
</dbReference>
<feature type="domain" description="Peptidase M13 C-terminal" evidence="1">
    <location>
        <begin position="9"/>
        <end position="137"/>
    </location>
</feature>
<evidence type="ECO:0000259" key="1">
    <source>
        <dbReference type="Pfam" id="PF01431"/>
    </source>
</evidence>
<sequence>MVSELYSANAGYRASWNKIVIQAGILRAPFFSTTNFDSMNYGAIGSIIGHEIIHAYTEFGSELDKNGYLRDWWQPEDKKKLMKKLQCSVDQYEEYICNTAGKVEDGKFVREENVADNDGIKVSYRQLKWTLKRQKSTYADIATTNMDVETTNMDVETTYMDVETTNMDVETT</sequence>
<dbReference type="InterPro" id="IPR024079">
    <property type="entry name" value="MetalloPept_cat_dom_sf"/>
</dbReference>
<evidence type="ECO:0000313" key="2">
    <source>
        <dbReference type="EMBL" id="GFO20598.1"/>
    </source>
</evidence>
<dbReference type="Proteomes" id="UP000735302">
    <property type="component" value="Unassembled WGS sequence"/>
</dbReference>
<evidence type="ECO:0000313" key="3">
    <source>
        <dbReference type="Proteomes" id="UP000735302"/>
    </source>
</evidence>
<name>A0AAV4BN85_9GAST</name>
<protein>
    <submittedName>
        <fullName evidence="2">Endothelin-converting enzyme 1</fullName>
    </submittedName>
</protein>
<dbReference type="AlphaFoldDB" id="A0AAV4BN85"/>
<organism evidence="2 3">
    <name type="scientific">Plakobranchus ocellatus</name>
    <dbReference type="NCBI Taxonomy" id="259542"/>
    <lineage>
        <taxon>Eukaryota</taxon>
        <taxon>Metazoa</taxon>
        <taxon>Spiralia</taxon>
        <taxon>Lophotrochozoa</taxon>
        <taxon>Mollusca</taxon>
        <taxon>Gastropoda</taxon>
        <taxon>Heterobranchia</taxon>
        <taxon>Euthyneura</taxon>
        <taxon>Panpulmonata</taxon>
        <taxon>Sacoglossa</taxon>
        <taxon>Placobranchoidea</taxon>
        <taxon>Plakobranchidae</taxon>
        <taxon>Plakobranchus</taxon>
    </lineage>
</organism>
<dbReference type="PROSITE" id="PS51885">
    <property type="entry name" value="NEPRILYSIN"/>
    <property type="match status" value="1"/>
</dbReference>
<dbReference type="GO" id="GO:0016485">
    <property type="term" value="P:protein processing"/>
    <property type="evidence" value="ECO:0007669"/>
    <property type="project" value="TreeGrafter"/>
</dbReference>
<dbReference type="EMBL" id="BLXT01005178">
    <property type="protein sequence ID" value="GFO20598.1"/>
    <property type="molecule type" value="Genomic_DNA"/>
</dbReference>
<dbReference type="GO" id="GO:0005886">
    <property type="term" value="C:plasma membrane"/>
    <property type="evidence" value="ECO:0007669"/>
    <property type="project" value="TreeGrafter"/>
</dbReference>
<dbReference type="InterPro" id="IPR018497">
    <property type="entry name" value="Peptidase_M13_C"/>
</dbReference>
<keyword evidence="3" id="KW-1185">Reference proteome</keyword>
<dbReference type="InterPro" id="IPR000718">
    <property type="entry name" value="Peptidase_M13"/>
</dbReference>
<dbReference type="SUPFAM" id="SSF55486">
    <property type="entry name" value="Metalloproteases ('zincins'), catalytic domain"/>
    <property type="match status" value="1"/>
</dbReference>
<dbReference type="GO" id="GO:0004222">
    <property type="term" value="F:metalloendopeptidase activity"/>
    <property type="evidence" value="ECO:0007669"/>
    <property type="project" value="InterPro"/>
</dbReference>
<dbReference type="PRINTS" id="PR00786">
    <property type="entry name" value="NEPRILYSIN"/>
</dbReference>
<proteinExistence type="predicted"/>
<accession>A0AAV4BN85</accession>
<reference evidence="2 3" key="1">
    <citation type="journal article" date="2021" name="Elife">
        <title>Chloroplast acquisition without the gene transfer in kleptoplastic sea slugs, Plakobranchus ocellatus.</title>
        <authorList>
            <person name="Maeda T."/>
            <person name="Takahashi S."/>
            <person name="Yoshida T."/>
            <person name="Shimamura S."/>
            <person name="Takaki Y."/>
            <person name="Nagai Y."/>
            <person name="Toyoda A."/>
            <person name="Suzuki Y."/>
            <person name="Arimoto A."/>
            <person name="Ishii H."/>
            <person name="Satoh N."/>
            <person name="Nishiyama T."/>
            <person name="Hasebe M."/>
            <person name="Maruyama T."/>
            <person name="Minagawa J."/>
            <person name="Obokata J."/>
            <person name="Shigenobu S."/>
        </authorList>
    </citation>
    <scope>NUCLEOTIDE SEQUENCE [LARGE SCALE GENOMIC DNA]</scope>
</reference>
<gene>
    <name evidence="2" type="ORF">PoB_004710300</name>
</gene>
<dbReference type="Pfam" id="PF01431">
    <property type="entry name" value="Peptidase_M13"/>
    <property type="match status" value="1"/>
</dbReference>
<comment type="caution">
    <text evidence="2">The sequence shown here is derived from an EMBL/GenBank/DDBJ whole genome shotgun (WGS) entry which is preliminary data.</text>
</comment>